<dbReference type="PROSITE" id="PS51230">
    <property type="entry name" value="EB1_C"/>
    <property type="match status" value="1"/>
</dbReference>
<dbReference type="InterPro" id="IPR036133">
    <property type="entry name" value="EB1_C_sf"/>
</dbReference>
<keyword evidence="4" id="KW-0132">Cell division</keyword>
<dbReference type="Gene3D" id="1.20.5.1430">
    <property type="match status" value="1"/>
</dbReference>
<proteinExistence type="inferred from homology"/>
<feature type="domain" description="EB1 C-terminal" evidence="12">
    <location>
        <begin position="187"/>
        <end position="263"/>
    </location>
</feature>
<dbReference type="Pfam" id="PF00307">
    <property type="entry name" value="CH"/>
    <property type="match status" value="1"/>
</dbReference>
<evidence type="ECO:0000259" key="12">
    <source>
        <dbReference type="PROSITE" id="PS51230"/>
    </source>
</evidence>
<sequence>MSNIGRMDGAFFVSRTELLQWLNSTLQLNISKVEQCSNGAIYCQIIDACHPGAVAIRKVNWAARDEHQCVPNYKVLQQAFDQVGIQRHIEVDKLVRGKYQDNLEILQWIKTYSDRTAPGGDYDAPGRRFGKLPDWARPPDGSGPAQRPISGARPPSSGAGQPQPQQGRRASTGAASGRLPGAPTPAREALVEDEHERLREEVVDLKITVDGLETERDFYFQKLRDVEILCQAWEERPDPNMTVSKFAESVQRILYAKDEDDDDDMRQENDA</sequence>
<dbReference type="SUPFAM" id="SSF140612">
    <property type="entry name" value="EB1 dimerisation domain-like"/>
    <property type="match status" value="1"/>
</dbReference>
<keyword evidence="6" id="KW-0498">Mitosis</keyword>
<dbReference type="Gene3D" id="1.10.418.10">
    <property type="entry name" value="Calponin-like domain"/>
    <property type="match status" value="1"/>
</dbReference>
<dbReference type="GO" id="GO:0008017">
    <property type="term" value="F:microtubule binding"/>
    <property type="evidence" value="ECO:0007669"/>
    <property type="project" value="InterPro"/>
</dbReference>
<evidence type="ECO:0000256" key="6">
    <source>
        <dbReference type="ARBA" id="ARBA00022776"/>
    </source>
</evidence>
<evidence type="ECO:0000256" key="3">
    <source>
        <dbReference type="ARBA" id="ARBA00022490"/>
    </source>
</evidence>
<evidence type="ECO:0008006" key="15">
    <source>
        <dbReference type="Google" id="ProtNLM"/>
    </source>
</evidence>
<evidence type="ECO:0000313" key="14">
    <source>
        <dbReference type="Proteomes" id="UP000626109"/>
    </source>
</evidence>
<dbReference type="EMBL" id="CAJNNW010018793">
    <property type="protein sequence ID" value="CAE8663481.1"/>
    <property type="molecule type" value="Genomic_DNA"/>
</dbReference>
<dbReference type="GO" id="GO:0005874">
    <property type="term" value="C:microtubule"/>
    <property type="evidence" value="ECO:0007669"/>
    <property type="project" value="UniProtKB-KW"/>
</dbReference>
<comment type="subcellular location">
    <subcellularLocation>
        <location evidence="1">Cytoplasm</location>
        <location evidence="1">Cytoskeleton</location>
    </subcellularLocation>
</comment>
<evidence type="ECO:0000259" key="11">
    <source>
        <dbReference type="PROSITE" id="PS50021"/>
    </source>
</evidence>
<evidence type="ECO:0000256" key="9">
    <source>
        <dbReference type="PROSITE-ProRule" id="PRU00576"/>
    </source>
</evidence>
<dbReference type="InterPro" id="IPR001715">
    <property type="entry name" value="CH_dom"/>
</dbReference>
<evidence type="ECO:0000256" key="10">
    <source>
        <dbReference type="SAM" id="MobiDB-lite"/>
    </source>
</evidence>
<dbReference type="PROSITE" id="PS50021">
    <property type="entry name" value="CH"/>
    <property type="match status" value="1"/>
</dbReference>
<dbReference type="InterPro" id="IPR036872">
    <property type="entry name" value="CH_dom_sf"/>
</dbReference>
<feature type="compositionally biased region" description="Low complexity" evidence="10">
    <location>
        <begin position="153"/>
        <end position="171"/>
    </location>
</feature>
<dbReference type="FunFam" id="1.10.418.10:FF:000028">
    <property type="entry name" value="RP/EB family microtubule-associated protein"/>
    <property type="match status" value="1"/>
</dbReference>
<evidence type="ECO:0000313" key="13">
    <source>
        <dbReference type="EMBL" id="CAE8663481.1"/>
    </source>
</evidence>
<comment type="similarity">
    <text evidence="2">Belongs to the MAPRE family.</text>
</comment>
<dbReference type="Pfam" id="PF03271">
    <property type="entry name" value="EB1"/>
    <property type="match status" value="1"/>
</dbReference>
<feature type="region of interest" description="Disordered" evidence="10">
    <location>
        <begin position="116"/>
        <end position="191"/>
    </location>
</feature>
<evidence type="ECO:0000256" key="7">
    <source>
        <dbReference type="ARBA" id="ARBA00023212"/>
    </source>
</evidence>
<comment type="caution">
    <text evidence="13">The sequence shown here is derived from an EMBL/GenBank/DDBJ whole genome shotgun (WGS) entry which is preliminary data.</text>
</comment>
<keyword evidence="3" id="KW-0963">Cytoplasm</keyword>
<organism evidence="13 14">
    <name type="scientific">Polarella glacialis</name>
    <name type="common">Dinoflagellate</name>
    <dbReference type="NCBI Taxonomy" id="89957"/>
    <lineage>
        <taxon>Eukaryota</taxon>
        <taxon>Sar</taxon>
        <taxon>Alveolata</taxon>
        <taxon>Dinophyceae</taxon>
        <taxon>Suessiales</taxon>
        <taxon>Suessiaceae</taxon>
        <taxon>Polarella</taxon>
    </lineage>
</organism>
<dbReference type="InterPro" id="IPR004953">
    <property type="entry name" value="EB1_C"/>
</dbReference>
<evidence type="ECO:0000256" key="2">
    <source>
        <dbReference type="ARBA" id="ARBA00010729"/>
    </source>
</evidence>
<feature type="domain" description="Calponin-homology (CH)" evidence="11">
    <location>
        <begin position="12"/>
        <end position="114"/>
    </location>
</feature>
<name>A0A813J2H8_POLGL</name>
<evidence type="ECO:0000256" key="1">
    <source>
        <dbReference type="ARBA" id="ARBA00004245"/>
    </source>
</evidence>
<dbReference type="PANTHER" id="PTHR10623">
    <property type="entry name" value="MICROTUBULE-ASSOCIATED PROTEIN RP/EB FAMILY MEMBER"/>
    <property type="match status" value="1"/>
</dbReference>
<protein>
    <recommendedName>
        <fullName evidence="15">Microtubule-associated protein RP/EB family member 1</fullName>
    </recommendedName>
</protein>
<keyword evidence="8" id="KW-0131">Cell cycle</keyword>
<gene>
    <name evidence="13" type="ORF">PGLA2088_LOCUS15262</name>
</gene>
<dbReference type="Proteomes" id="UP000626109">
    <property type="component" value="Unassembled WGS sequence"/>
</dbReference>
<dbReference type="InterPro" id="IPR027328">
    <property type="entry name" value="MAPRE"/>
</dbReference>
<evidence type="ECO:0000256" key="4">
    <source>
        <dbReference type="ARBA" id="ARBA00022618"/>
    </source>
</evidence>
<keyword evidence="5 9" id="KW-0493">Microtubule</keyword>
<dbReference type="GO" id="GO:0051301">
    <property type="term" value="P:cell division"/>
    <property type="evidence" value="ECO:0007669"/>
    <property type="project" value="UniProtKB-KW"/>
</dbReference>
<dbReference type="AlphaFoldDB" id="A0A813J2H8"/>
<accession>A0A813J2H8</accession>
<evidence type="ECO:0000256" key="8">
    <source>
        <dbReference type="ARBA" id="ARBA00023306"/>
    </source>
</evidence>
<reference evidence="13" key="1">
    <citation type="submission" date="2021-02" db="EMBL/GenBank/DDBJ databases">
        <authorList>
            <person name="Dougan E. K."/>
            <person name="Rhodes N."/>
            <person name="Thang M."/>
            <person name="Chan C."/>
        </authorList>
    </citation>
    <scope>NUCLEOTIDE SEQUENCE</scope>
</reference>
<keyword evidence="7" id="KW-0206">Cytoskeleton</keyword>
<evidence type="ECO:0000256" key="5">
    <source>
        <dbReference type="ARBA" id="ARBA00022701"/>
    </source>
</evidence>
<dbReference type="SUPFAM" id="SSF47576">
    <property type="entry name" value="Calponin-homology domain, CH-domain"/>
    <property type="match status" value="1"/>
</dbReference>